<evidence type="ECO:0000256" key="9">
    <source>
        <dbReference type="ARBA" id="ARBA00074581"/>
    </source>
</evidence>
<sequence>MLIKHLPTDQPDDPTLPSQARRQWLTRIAKAGAGTVILSLAGTQIARGANIVAVRVWPAEDYTRVTIESDVALKATHQLIKDPDRLMVDVEGLDLNPTLRELVAKITPNDPYIRQVRVGQNRPSVVRLVFDLKESVNPQVFTLLPIAGYRNRLVFDLYPTNPPDPLMQLVLATESKQERFAASGGTPMPPSSSSADDDDPIAALARRESSGSATPALPPANDSRPTIASRTPPVKTPPVKPATPPSTLANAPPPSSSLPPLEIVPEQPVPRGPAGGTRMRRLLTVAIDPGHGGEDPGATGAAGTHEKDVVLSIARMLKAKIDAQPNMRAMMTRDSDYFVPLGVRVQKARRVQADLFVSIHADAFVTPEARGASVFALSDRGASSAQAKWLANKENAADMIGGANLGSKDAQVTRVLLDLSTTAQISDSMKVGRAVLEQIGGINRLHKGAVEQAGFAVLKAPDIPSILVETAFISNPEEEAKLNDLGHQNQLADAILRGIRAYFAKNPPLSHNPGV</sequence>
<dbReference type="InterPro" id="IPR021731">
    <property type="entry name" value="AMIN_dom"/>
</dbReference>
<dbReference type="SUPFAM" id="SSF53187">
    <property type="entry name" value="Zn-dependent exopeptidases"/>
    <property type="match status" value="1"/>
</dbReference>
<evidence type="ECO:0000313" key="11">
    <source>
        <dbReference type="EMBL" id="ANJ73433.1"/>
    </source>
</evidence>
<dbReference type="PANTHER" id="PTHR30404:SF0">
    <property type="entry name" value="N-ACETYLMURAMOYL-L-ALANINE AMIDASE AMIC"/>
    <property type="match status" value="1"/>
</dbReference>
<dbReference type="GO" id="GO:0071555">
    <property type="term" value="P:cell wall organization"/>
    <property type="evidence" value="ECO:0007669"/>
    <property type="project" value="UniProtKB-KW"/>
</dbReference>
<organism evidence="11 12">
    <name type="scientific">Ralstonia insidiosa</name>
    <dbReference type="NCBI Taxonomy" id="190721"/>
    <lineage>
        <taxon>Bacteria</taxon>
        <taxon>Pseudomonadati</taxon>
        <taxon>Pseudomonadota</taxon>
        <taxon>Betaproteobacteria</taxon>
        <taxon>Burkholderiales</taxon>
        <taxon>Burkholderiaceae</taxon>
        <taxon>Ralstonia</taxon>
    </lineage>
</organism>
<comment type="subcellular location">
    <subcellularLocation>
        <location evidence="2">Periplasm</location>
    </subcellularLocation>
</comment>
<dbReference type="EMBL" id="CP016022">
    <property type="protein sequence ID" value="ANJ73433.1"/>
    <property type="molecule type" value="Genomic_DNA"/>
</dbReference>
<proteinExistence type="inferred from homology"/>
<evidence type="ECO:0000256" key="2">
    <source>
        <dbReference type="ARBA" id="ARBA00004418"/>
    </source>
</evidence>
<dbReference type="Gene3D" id="3.40.630.40">
    <property type="entry name" value="Zn-dependent exopeptidases"/>
    <property type="match status" value="1"/>
</dbReference>
<evidence type="ECO:0000256" key="3">
    <source>
        <dbReference type="ARBA" id="ARBA00010860"/>
    </source>
</evidence>
<gene>
    <name evidence="11" type="ORF">A9Y76_13570</name>
</gene>
<dbReference type="SMART" id="SM00646">
    <property type="entry name" value="Ami_3"/>
    <property type="match status" value="1"/>
</dbReference>
<dbReference type="STRING" id="190721.ACS15_2837"/>
<dbReference type="PANTHER" id="PTHR30404">
    <property type="entry name" value="N-ACETYLMURAMOYL-L-ALANINE AMIDASE"/>
    <property type="match status" value="1"/>
</dbReference>
<dbReference type="GO" id="GO:0008745">
    <property type="term" value="F:N-acetylmuramoyl-L-alanine amidase activity"/>
    <property type="evidence" value="ECO:0007669"/>
    <property type="project" value="UniProtKB-EC"/>
</dbReference>
<evidence type="ECO:0000256" key="6">
    <source>
        <dbReference type="ARBA" id="ARBA00022764"/>
    </source>
</evidence>
<dbReference type="GO" id="GO:0009253">
    <property type="term" value="P:peptidoglycan catabolic process"/>
    <property type="evidence" value="ECO:0007669"/>
    <property type="project" value="InterPro"/>
</dbReference>
<evidence type="ECO:0000256" key="7">
    <source>
        <dbReference type="ARBA" id="ARBA00022801"/>
    </source>
</evidence>
<dbReference type="GO" id="GO:0030288">
    <property type="term" value="C:outer membrane-bounded periplasmic space"/>
    <property type="evidence" value="ECO:0007669"/>
    <property type="project" value="TreeGrafter"/>
</dbReference>
<reference evidence="12" key="1">
    <citation type="submission" date="2016-06" db="EMBL/GenBank/DDBJ databases">
        <authorList>
            <person name="Xu Y."/>
            <person name="Nagy A."/>
            <person name="Yan X."/>
            <person name="Kim S.W."/>
            <person name="Haley B."/>
            <person name="Liu N.T."/>
            <person name="Nou X."/>
        </authorList>
    </citation>
    <scope>NUCLEOTIDE SEQUENCE [LARGE SCALE GENOMIC DNA]</scope>
    <source>
        <strain evidence="12">ATCC 49129</strain>
    </source>
</reference>
<feature type="compositionally biased region" description="Low complexity" evidence="10">
    <location>
        <begin position="181"/>
        <end position="194"/>
    </location>
</feature>
<keyword evidence="7" id="KW-0378">Hydrolase</keyword>
<evidence type="ECO:0000256" key="10">
    <source>
        <dbReference type="SAM" id="MobiDB-lite"/>
    </source>
</evidence>
<dbReference type="RefSeq" id="WP_064804809.1">
    <property type="nucleotide sequence ID" value="NZ_CP016022.1"/>
</dbReference>
<dbReference type="CDD" id="cd02696">
    <property type="entry name" value="MurNAc-LAA"/>
    <property type="match status" value="1"/>
</dbReference>
<protein>
    <recommendedName>
        <fullName evidence="9">N-acetylmuramoyl-L-alanine amidase AmiC</fullName>
        <ecNumber evidence="4">3.5.1.28</ecNumber>
    </recommendedName>
</protein>
<dbReference type="OrthoDB" id="9806267at2"/>
<keyword evidence="6" id="KW-0574">Periplasm</keyword>
<keyword evidence="12" id="KW-1185">Reference proteome</keyword>
<dbReference type="EC" id="3.5.1.28" evidence="4"/>
<evidence type="ECO:0000256" key="5">
    <source>
        <dbReference type="ARBA" id="ARBA00022729"/>
    </source>
</evidence>
<evidence type="ECO:0000256" key="8">
    <source>
        <dbReference type="ARBA" id="ARBA00023316"/>
    </source>
</evidence>
<dbReference type="GeneID" id="61527044"/>
<keyword evidence="5" id="KW-0732">Signal</keyword>
<dbReference type="FunFam" id="3.40.630.40:FF:000001">
    <property type="entry name" value="N-acetylmuramoyl-L-alanine amidase"/>
    <property type="match status" value="1"/>
</dbReference>
<dbReference type="Proteomes" id="UP000078572">
    <property type="component" value="Chromosome 1"/>
</dbReference>
<dbReference type="InterPro" id="IPR002508">
    <property type="entry name" value="MurNAc-LAA_cat"/>
</dbReference>
<comment type="similarity">
    <text evidence="3">Belongs to the N-acetylmuramoyl-L-alanine amidase 3 family.</text>
</comment>
<dbReference type="AlphaFoldDB" id="A0A191ZZB9"/>
<feature type="region of interest" description="Disordered" evidence="10">
    <location>
        <begin position="178"/>
        <end position="276"/>
    </location>
</feature>
<dbReference type="Pfam" id="PF11741">
    <property type="entry name" value="AMIN"/>
    <property type="match status" value="1"/>
</dbReference>
<comment type="catalytic activity">
    <reaction evidence="1">
        <text>Hydrolyzes the link between N-acetylmuramoyl residues and L-amino acid residues in certain cell-wall glycopeptides.</text>
        <dbReference type="EC" id="3.5.1.28"/>
    </reaction>
</comment>
<name>A0A191ZZB9_9RALS</name>
<feature type="compositionally biased region" description="Pro residues" evidence="10">
    <location>
        <begin position="234"/>
        <end position="244"/>
    </location>
</feature>
<evidence type="ECO:0000256" key="1">
    <source>
        <dbReference type="ARBA" id="ARBA00001561"/>
    </source>
</evidence>
<dbReference type="InterPro" id="IPR050695">
    <property type="entry name" value="N-acetylmuramoyl_amidase_3"/>
</dbReference>
<evidence type="ECO:0000313" key="12">
    <source>
        <dbReference type="Proteomes" id="UP000078572"/>
    </source>
</evidence>
<keyword evidence="8" id="KW-0961">Cell wall biogenesis/degradation</keyword>
<evidence type="ECO:0000256" key="4">
    <source>
        <dbReference type="ARBA" id="ARBA00011901"/>
    </source>
</evidence>
<dbReference type="Gene3D" id="2.60.40.3500">
    <property type="match status" value="1"/>
</dbReference>
<dbReference type="Pfam" id="PF01520">
    <property type="entry name" value="Amidase_3"/>
    <property type="match status" value="1"/>
</dbReference>
<accession>A0A191ZZB9</accession>